<sequence length="430" mass="46678">MGGLLLGPGHRRAPPAHRPPAQRGGRRDLGGRRDGVLVQAGLPRCRGRGLGRPALRQCPRRRGPRRTGPAPRAPARGVVPHRQVRVRPGVRRRTAARREALRGLCGRTRRCRARDRLGRLRAPQRPGAVGRRHAGGLRQRRHRRRLGRRAPHRRRLPRAAGGRPRRRVRRAGPVQPGPPIPRTPAVPRGPRRQPAEPGGGRRRRPDRRAAALPGGCRRGIRPALDLVVAPPGVVRARRADRGGGVHRRLRPARLPLRHHPARRAARPGAHPARHGAGRGRPPRRQRRVPVAGHVQRGGVPLHRRRGLPLRTGQAAAAGGGRRPSSAPVGRRGRARRRPALGRGGHPDLPAAPGRVPPAAGRARRAGLQHPQRPALGGLPDGGQGGGGAGAARLRRFGRVRPRLADEHLRQGGHHRGGPLGGRRRRRRGPG</sequence>
<proteinExistence type="predicted"/>
<protein>
    <submittedName>
        <fullName evidence="2">Uncharacterized protein</fullName>
    </submittedName>
</protein>
<feature type="region of interest" description="Disordered" evidence="1">
    <location>
        <begin position="115"/>
        <end position="217"/>
    </location>
</feature>
<evidence type="ECO:0000313" key="2">
    <source>
        <dbReference type="EMBL" id="NYI96523.1"/>
    </source>
</evidence>
<gene>
    <name evidence="2" type="ORF">HNR12_002800</name>
</gene>
<dbReference type="EMBL" id="JACCFO010000001">
    <property type="protein sequence ID" value="NYI96523.1"/>
    <property type="molecule type" value="Genomic_DNA"/>
</dbReference>
<evidence type="ECO:0000256" key="1">
    <source>
        <dbReference type="SAM" id="MobiDB-lite"/>
    </source>
</evidence>
<feature type="region of interest" description="Disordered" evidence="1">
    <location>
        <begin position="1"/>
        <end position="35"/>
    </location>
</feature>
<feature type="compositionally biased region" description="Pro residues" evidence="1">
    <location>
        <begin position="175"/>
        <end position="184"/>
    </location>
</feature>
<feature type="compositionally biased region" description="Basic residues" evidence="1">
    <location>
        <begin position="410"/>
        <end position="430"/>
    </location>
</feature>
<feature type="compositionally biased region" description="Low complexity" evidence="1">
    <location>
        <begin position="350"/>
        <end position="360"/>
    </location>
</feature>
<feature type="compositionally biased region" description="Basic residues" evidence="1">
    <location>
        <begin position="258"/>
        <end position="287"/>
    </location>
</feature>
<feature type="compositionally biased region" description="Basic and acidic residues" evidence="1">
    <location>
        <begin position="25"/>
        <end position="35"/>
    </location>
</feature>
<organism evidence="2 3">
    <name type="scientific">Streptomonospora nanhaiensis</name>
    <dbReference type="NCBI Taxonomy" id="1323731"/>
    <lineage>
        <taxon>Bacteria</taxon>
        <taxon>Bacillati</taxon>
        <taxon>Actinomycetota</taxon>
        <taxon>Actinomycetes</taxon>
        <taxon>Streptosporangiales</taxon>
        <taxon>Nocardiopsidaceae</taxon>
        <taxon>Streptomonospora</taxon>
    </lineage>
</organism>
<accession>A0A853BMT5</accession>
<dbReference type="Proteomes" id="UP000575985">
    <property type="component" value="Unassembled WGS sequence"/>
</dbReference>
<evidence type="ECO:0000313" key="3">
    <source>
        <dbReference type="Proteomes" id="UP000575985"/>
    </source>
</evidence>
<keyword evidence="3" id="KW-1185">Reference proteome</keyword>
<dbReference type="AlphaFoldDB" id="A0A853BMT5"/>
<reference evidence="2 3" key="1">
    <citation type="submission" date="2020-07" db="EMBL/GenBank/DDBJ databases">
        <title>Sequencing the genomes of 1000 actinobacteria strains.</title>
        <authorList>
            <person name="Klenk H.-P."/>
        </authorList>
    </citation>
    <scope>NUCLEOTIDE SEQUENCE [LARGE SCALE GENOMIC DNA]</scope>
    <source>
        <strain evidence="2 3">DSM 45927</strain>
    </source>
</reference>
<feature type="compositionally biased region" description="Gly residues" evidence="1">
    <location>
        <begin position="378"/>
        <end position="389"/>
    </location>
</feature>
<feature type="compositionally biased region" description="Basic residues" evidence="1">
    <location>
        <begin position="330"/>
        <end position="339"/>
    </location>
</feature>
<feature type="compositionally biased region" description="Low complexity" evidence="1">
    <location>
        <begin position="66"/>
        <end position="80"/>
    </location>
</feature>
<feature type="compositionally biased region" description="Basic residues" evidence="1">
    <location>
        <begin position="392"/>
        <end position="401"/>
    </location>
</feature>
<feature type="compositionally biased region" description="Basic residues" evidence="1">
    <location>
        <begin position="130"/>
        <end position="170"/>
    </location>
</feature>
<name>A0A853BMT5_9ACTN</name>
<feature type="region of interest" description="Disordered" evidence="1">
    <location>
        <begin position="47"/>
        <end position="80"/>
    </location>
</feature>
<feature type="region of interest" description="Disordered" evidence="1">
    <location>
        <begin position="258"/>
        <end position="430"/>
    </location>
</feature>
<comment type="caution">
    <text evidence="2">The sequence shown here is derived from an EMBL/GenBank/DDBJ whole genome shotgun (WGS) entry which is preliminary data.</text>
</comment>